<evidence type="ECO:0000256" key="4">
    <source>
        <dbReference type="ARBA" id="ARBA00022737"/>
    </source>
</evidence>
<dbReference type="VEuPathDB" id="TrichDB:TVAG_065060"/>
<dbReference type="SMR" id="A2GFA8"/>
<comment type="subcellular location">
    <subcellularLocation>
        <location evidence="1">Cytoplasm</location>
    </subcellularLocation>
</comment>
<keyword evidence="4" id="KW-0677">Repeat</keyword>
<dbReference type="OrthoDB" id="433501at2759"/>
<evidence type="ECO:0000256" key="2">
    <source>
        <dbReference type="ARBA" id="ARBA00022490"/>
    </source>
</evidence>
<dbReference type="EMBL" id="DS115514">
    <property type="protein sequence ID" value="EAX84161.1"/>
    <property type="molecule type" value="Genomic_DNA"/>
</dbReference>
<dbReference type="Gene3D" id="3.80.10.10">
    <property type="entry name" value="Ribonuclease Inhibitor"/>
    <property type="match status" value="1"/>
</dbReference>
<keyword evidence="2" id="KW-0963">Cytoplasm</keyword>
<reference evidence="5" key="2">
    <citation type="journal article" date="2007" name="Science">
        <title>Draft genome sequence of the sexually transmitted pathogen Trichomonas vaginalis.</title>
        <authorList>
            <person name="Carlton J.M."/>
            <person name="Hirt R.P."/>
            <person name="Silva J.C."/>
            <person name="Delcher A.L."/>
            <person name="Schatz M."/>
            <person name="Zhao Q."/>
            <person name="Wortman J.R."/>
            <person name="Bidwell S.L."/>
            <person name="Alsmark U.C.M."/>
            <person name="Besteiro S."/>
            <person name="Sicheritz-Ponten T."/>
            <person name="Noel C.J."/>
            <person name="Dacks J.B."/>
            <person name="Foster P.G."/>
            <person name="Simillion C."/>
            <person name="Van de Peer Y."/>
            <person name="Miranda-Saavedra D."/>
            <person name="Barton G.J."/>
            <person name="Westrop G.D."/>
            <person name="Mueller S."/>
            <person name="Dessi D."/>
            <person name="Fiori P.L."/>
            <person name="Ren Q."/>
            <person name="Paulsen I."/>
            <person name="Zhang H."/>
            <person name="Bastida-Corcuera F.D."/>
            <person name="Simoes-Barbosa A."/>
            <person name="Brown M.T."/>
            <person name="Hayes R.D."/>
            <person name="Mukherjee M."/>
            <person name="Okumura C.Y."/>
            <person name="Schneider R."/>
            <person name="Smith A.J."/>
            <person name="Vanacova S."/>
            <person name="Villalvazo M."/>
            <person name="Haas B.J."/>
            <person name="Pertea M."/>
            <person name="Feldblyum T.V."/>
            <person name="Utterback T.R."/>
            <person name="Shu C.L."/>
            <person name="Osoegawa K."/>
            <person name="de Jong P.J."/>
            <person name="Hrdy I."/>
            <person name="Horvathova L."/>
            <person name="Zubacova Z."/>
            <person name="Dolezal P."/>
            <person name="Malik S.B."/>
            <person name="Logsdon J.M. Jr."/>
            <person name="Henze K."/>
            <person name="Gupta A."/>
            <person name="Wang C.C."/>
            <person name="Dunne R.L."/>
            <person name="Upcroft J.A."/>
            <person name="Upcroft P."/>
            <person name="White O."/>
            <person name="Salzberg S.L."/>
            <person name="Tang P."/>
            <person name="Chiu C.-H."/>
            <person name="Lee Y.-S."/>
            <person name="Embley T.M."/>
            <person name="Coombs G.H."/>
            <person name="Mottram J.C."/>
            <person name="Tachezy J."/>
            <person name="Fraser-Liggett C.M."/>
            <person name="Johnson P.J."/>
        </authorList>
    </citation>
    <scope>NUCLEOTIDE SEQUENCE [LARGE SCALE GENOMIC DNA]</scope>
    <source>
        <strain evidence="5">G3</strain>
    </source>
</reference>
<evidence type="ECO:0000256" key="3">
    <source>
        <dbReference type="ARBA" id="ARBA00022614"/>
    </source>
</evidence>
<dbReference type="InParanoid" id="A2GFA8"/>
<dbReference type="AlphaFoldDB" id="A2GFA8"/>
<keyword evidence="3" id="KW-0433">Leucine-rich repeat</keyword>
<name>A2GFA8_TRIV3</name>
<dbReference type="SUPFAM" id="SSF52058">
    <property type="entry name" value="L domain-like"/>
    <property type="match status" value="1"/>
</dbReference>
<sequence length="83" mass="9538">VNKLVELENLRDLTLHGNPIEDRGRLKYRNYIISVLPNLNSLDFTSLTSRDKAIASSFCANKSLKKTVFTDAERAEKKRDQEK</sequence>
<evidence type="ECO:0000313" key="6">
    <source>
        <dbReference type="Proteomes" id="UP000001542"/>
    </source>
</evidence>
<dbReference type="PANTHER" id="PTHR46545:SF1">
    <property type="entry name" value="LEUCINE-RICH REPEAT-CONTAINING PROTEIN 51"/>
    <property type="match status" value="1"/>
</dbReference>
<gene>
    <name evidence="5" type="ORF">TVAG_065060</name>
</gene>
<dbReference type="Proteomes" id="UP000001542">
    <property type="component" value="Unassembled WGS sequence"/>
</dbReference>
<reference evidence="5" key="1">
    <citation type="submission" date="2006-10" db="EMBL/GenBank/DDBJ databases">
        <authorList>
            <person name="Amadeo P."/>
            <person name="Zhao Q."/>
            <person name="Wortman J."/>
            <person name="Fraser-Liggett C."/>
            <person name="Carlton J."/>
        </authorList>
    </citation>
    <scope>NUCLEOTIDE SEQUENCE</scope>
    <source>
        <strain evidence="5">G3</strain>
    </source>
</reference>
<evidence type="ECO:0008006" key="7">
    <source>
        <dbReference type="Google" id="ProtNLM"/>
    </source>
</evidence>
<keyword evidence="6" id="KW-1185">Reference proteome</keyword>
<protein>
    <recommendedName>
        <fullName evidence="7">Leucine Rich Repeat family protein</fullName>
    </recommendedName>
</protein>
<evidence type="ECO:0000256" key="1">
    <source>
        <dbReference type="ARBA" id="ARBA00004496"/>
    </source>
</evidence>
<feature type="non-terminal residue" evidence="5">
    <location>
        <position position="1"/>
    </location>
</feature>
<dbReference type="PANTHER" id="PTHR46545">
    <property type="entry name" value="LEUCINE-RICH REPEAT-CONTAINING PROTEIN 51"/>
    <property type="match status" value="1"/>
</dbReference>
<dbReference type="KEGG" id="tva:4741792"/>
<accession>A2GFA8</accession>
<dbReference type="VEuPathDB" id="TrichDB:TVAGG3_1039910"/>
<proteinExistence type="predicted"/>
<dbReference type="GO" id="GO:0005737">
    <property type="term" value="C:cytoplasm"/>
    <property type="evidence" value="ECO:0007669"/>
    <property type="project" value="UniProtKB-SubCell"/>
</dbReference>
<dbReference type="InterPro" id="IPR032675">
    <property type="entry name" value="LRR_dom_sf"/>
</dbReference>
<organism evidence="5 6">
    <name type="scientific">Trichomonas vaginalis (strain ATCC PRA-98 / G3)</name>
    <dbReference type="NCBI Taxonomy" id="412133"/>
    <lineage>
        <taxon>Eukaryota</taxon>
        <taxon>Metamonada</taxon>
        <taxon>Parabasalia</taxon>
        <taxon>Trichomonadida</taxon>
        <taxon>Trichomonadidae</taxon>
        <taxon>Trichomonas</taxon>
    </lineage>
</organism>
<evidence type="ECO:0000313" key="5">
    <source>
        <dbReference type="EMBL" id="EAX84161.1"/>
    </source>
</evidence>